<evidence type="ECO:0000313" key="1">
    <source>
        <dbReference type="EMBL" id="OUD14567.1"/>
    </source>
</evidence>
<reference evidence="1 2" key="1">
    <citation type="submission" date="2016-12" db="EMBL/GenBank/DDBJ databases">
        <title>Thioflexothrix psekupsii D3 genome sequencing and assembly.</title>
        <authorList>
            <person name="Fomenkov A."/>
            <person name="Vincze T."/>
            <person name="Grabovich M."/>
            <person name="Anton B.P."/>
            <person name="Dubinina G."/>
            <person name="Orlova M."/>
            <person name="Belousova E."/>
            <person name="Roberts R.J."/>
        </authorList>
    </citation>
    <scope>NUCLEOTIDE SEQUENCE [LARGE SCALE GENOMIC DNA]</scope>
    <source>
        <strain evidence="1">D3</strain>
    </source>
</reference>
<accession>A0A251XA17</accession>
<dbReference type="AlphaFoldDB" id="A0A251XA17"/>
<evidence type="ECO:0000313" key="2">
    <source>
        <dbReference type="Proteomes" id="UP000194798"/>
    </source>
</evidence>
<sequence length="90" mass="10801">MSLFDKLDKLLKNVQKFSSSEYQEQRQHAQSMCDALKKMKKLERRLKAELEDESDPEQKAQLQQKLELTHLQRKKGMEILKEVHRKMKES</sequence>
<keyword evidence="2" id="KW-1185">Reference proteome</keyword>
<gene>
    <name evidence="1" type="ORF">TPSD3_09780</name>
</gene>
<dbReference type="Proteomes" id="UP000194798">
    <property type="component" value="Unassembled WGS sequence"/>
</dbReference>
<dbReference type="RefSeq" id="WP_086488347.1">
    <property type="nucleotide sequence ID" value="NZ_MSLT01000012.1"/>
</dbReference>
<name>A0A251XA17_9GAMM</name>
<protein>
    <submittedName>
        <fullName evidence="1">Uncharacterized protein</fullName>
    </submittedName>
</protein>
<comment type="caution">
    <text evidence="1">The sequence shown here is derived from an EMBL/GenBank/DDBJ whole genome shotgun (WGS) entry which is preliminary data.</text>
</comment>
<dbReference type="EMBL" id="MSLT01000012">
    <property type="protein sequence ID" value="OUD14567.1"/>
    <property type="molecule type" value="Genomic_DNA"/>
</dbReference>
<proteinExistence type="predicted"/>
<organism evidence="1 2">
    <name type="scientific">Thioflexithrix psekupsensis</name>
    <dbReference type="NCBI Taxonomy" id="1570016"/>
    <lineage>
        <taxon>Bacteria</taxon>
        <taxon>Pseudomonadati</taxon>
        <taxon>Pseudomonadota</taxon>
        <taxon>Gammaproteobacteria</taxon>
        <taxon>Thiotrichales</taxon>
        <taxon>Thioflexithrix</taxon>
    </lineage>
</organism>